<evidence type="ECO:0000256" key="1">
    <source>
        <dbReference type="ARBA" id="ARBA00006919"/>
    </source>
</evidence>
<dbReference type="PROSITE" id="PS50001">
    <property type="entry name" value="SH2"/>
    <property type="match status" value="1"/>
</dbReference>
<feature type="region of interest" description="Disordered" evidence="4">
    <location>
        <begin position="464"/>
        <end position="530"/>
    </location>
</feature>
<feature type="region of interest" description="Disordered" evidence="4">
    <location>
        <begin position="646"/>
        <end position="716"/>
    </location>
</feature>
<dbReference type="SMART" id="SM00167">
    <property type="entry name" value="VPS9"/>
    <property type="match status" value="1"/>
</dbReference>
<feature type="compositionally biased region" description="Polar residues" evidence="4">
    <location>
        <begin position="557"/>
        <end position="569"/>
    </location>
</feature>
<feature type="compositionally biased region" description="Polar residues" evidence="4">
    <location>
        <begin position="497"/>
        <end position="512"/>
    </location>
</feature>
<dbReference type="InterPro" id="IPR003123">
    <property type="entry name" value="VPS9"/>
</dbReference>
<keyword evidence="3" id="KW-0727">SH2 domain</keyword>
<dbReference type="InterPro" id="IPR000159">
    <property type="entry name" value="RA_dom"/>
</dbReference>
<evidence type="ECO:0000259" key="7">
    <source>
        <dbReference type="PROSITE" id="PS51205"/>
    </source>
</evidence>
<comment type="caution">
    <text evidence="8">The sequence shown here is derived from an EMBL/GenBank/DDBJ whole genome shotgun (WGS) entry which is preliminary data.</text>
</comment>
<feature type="compositionally biased region" description="Low complexity" evidence="4">
    <location>
        <begin position="215"/>
        <end position="231"/>
    </location>
</feature>
<protein>
    <submittedName>
        <fullName evidence="8">Protein sprint</fullName>
    </submittedName>
</protein>
<feature type="compositionally biased region" description="Low complexity" evidence="4">
    <location>
        <begin position="477"/>
        <end position="496"/>
    </location>
</feature>
<dbReference type="GO" id="GO:0016192">
    <property type="term" value="P:vesicle-mediated transport"/>
    <property type="evidence" value="ECO:0007669"/>
    <property type="project" value="InterPro"/>
</dbReference>
<dbReference type="PROSITE" id="PS50200">
    <property type="entry name" value="RA"/>
    <property type="match status" value="1"/>
</dbReference>
<dbReference type="Pfam" id="PF23268">
    <property type="entry name" value="RIN1"/>
    <property type="match status" value="1"/>
</dbReference>
<organism evidence="8 9">
    <name type="scientific">Pseudolycoriella hygida</name>
    <dbReference type="NCBI Taxonomy" id="35572"/>
    <lineage>
        <taxon>Eukaryota</taxon>
        <taxon>Metazoa</taxon>
        <taxon>Ecdysozoa</taxon>
        <taxon>Arthropoda</taxon>
        <taxon>Hexapoda</taxon>
        <taxon>Insecta</taxon>
        <taxon>Pterygota</taxon>
        <taxon>Neoptera</taxon>
        <taxon>Endopterygota</taxon>
        <taxon>Diptera</taxon>
        <taxon>Nematocera</taxon>
        <taxon>Sciaroidea</taxon>
        <taxon>Sciaridae</taxon>
        <taxon>Pseudolycoriella</taxon>
    </lineage>
</organism>
<keyword evidence="9" id="KW-1185">Reference proteome</keyword>
<dbReference type="InterPro" id="IPR037191">
    <property type="entry name" value="VPS9_dom_sf"/>
</dbReference>
<dbReference type="PROSITE" id="PS51205">
    <property type="entry name" value="VPS9"/>
    <property type="match status" value="1"/>
</dbReference>
<feature type="domain" description="VPS9" evidence="7">
    <location>
        <begin position="1110"/>
        <end position="1254"/>
    </location>
</feature>
<reference evidence="8" key="1">
    <citation type="submission" date="2022-07" db="EMBL/GenBank/DDBJ databases">
        <authorList>
            <person name="Trinca V."/>
            <person name="Uliana J.V.C."/>
            <person name="Torres T.T."/>
            <person name="Ward R.J."/>
            <person name="Monesi N."/>
        </authorList>
    </citation>
    <scope>NUCLEOTIDE SEQUENCE</scope>
    <source>
        <strain evidence="8">HSMRA1968</strain>
        <tissue evidence="8">Whole embryos</tissue>
    </source>
</reference>
<evidence type="ECO:0000256" key="3">
    <source>
        <dbReference type="PROSITE-ProRule" id="PRU00191"/>
    </source>
</evidence>
<feature type="compositionally biased region" description="Polar residues" evidence="4">
    <location>
        <begin position="347"/>
        <end position="363"/>
    </location>
</feature>
<dbReference type="EMBL" id="WJQU01002131">
    <property type="protein sequence ID" value="KAJ6633246.1"/>
    <property type="molecule type" value="Genomic_DNA"/>
</dbReference>
<dbReference type="GO" id="GO:0007165">
    <property type="term" value="P:signal transduction"/>
    <property type="evidence" value="ECO:0007669"/>
    <property type="project" value="InterPro"/>
</dbReference>
<name>A0A9Q0ML56_9DIPT</name>
<accession>A0A9Q0ML56</accession>
<feature type="compositionally biased region" description="Acidic residues" evidence="4">
    <location>
        <begin position="19"/>
        <end position="31"/>
    </location>
</feature>
<feature type="region of interest" description="Disordered" evidence="4">
    <location>
        <begin position="347"/>
        <end position="403"/>
    </location>
</feature>
<dbReference type="Proteomes" id="UP001151699">
    <property type="component" value="Unassembled WGS sequence"/>
</dbReference>
<feature type="region of interest" description="Disordered" evidence="4">
    <location>
        <begin position="1"/>
        <end position="78"/>
    </location>
</feature>
<proteinExistence type="inferred from homology"/>
<feature type="compositionally biased region" description="Polar residues" evidence="4">
    <location>
        <begin position="687"/>
        <end position="712"/>
    </location>
</feature>
<keyword evidence="2" id="KW-0343">GTPase activation</keyword>
<dbReference type="GO" id="GO:0005829">
    <property type="term" value="C:cytosol"/>
    <property type="evidence" value="ECO:0007669"/>
    <property type="project" value="TreeGrafter"/>
</dbReference>
<feature type="domain" description="SH2" evidence="5">
    <location>
        <begin position="95"/>
        <end position="186"/>
    </location>
</feature>
<dbReference type="Pfam" id="PF02204">
    <property type="entry name" value="VPS9"/>
    <property type="match status" value="1"/>
</dbReference>
<dbReference type="GO" id="GO:0031267">
    <property type="term" value="F:small GTPase binding"/>
    <property type="evidence" value="ECO:0007669"/>
    <property type="project" value="TreeGrafter"/>
</dbReference>
<dbReference type="Pfam" id="PF00017">
    <property type="entry name" value="SH2"/>
    <property type="match status" value="1"/>
</dbReference>
<dbReference type="GO" id="GO:0005096">
    <property type="term" value="F:GTPase activator activity"/>
    <property type="evidence" value="ECO:0007669"/>
    <property type="project" value="UniProtKB-KW"/>
</dbReference>
<evidence type="ECO:0000256" key="2">
    <source>
        <dbReference type="ARBA" id="ARBA00022468"/>
    </source>
</evidence>
<feature type="compositionally biased region" description="Pro residues" evidence="4">
    <location>
        <begin position="376"/>
        <end position="397"/>
    </location>
</feature>
<dbReference type="GO" id="GO:0030139">
    <property type="term" value="C:endocytic vesicle"/>
    <property type="evidence" value="ECO:0007669"/>
    <property type="project" value="TreeGrafter"/>
</dbReference>
<feature type="region of interest" description="Disordered" evidence="4">
    <location>
        <begin position="806"/>
        <end position="827"/>
    </location>
</feature>
<dbReference type="InterPro" id="IPR045046">
    <property type="entry name" value="Vps9-like"/>
</dbReference>
<dbReference type="GO" id="GO:0005085">
    <property type="term" value="F:guanyl-nucleotide exchange factor activity"/>
    <property type="evidence" value="ECO:0007669"/>
    <property type="project" value="InterPro"/>
</dbReference>
<feature type="compositionally biased region" description="Low complexity" evidence="4">
    <location>
        <begin position="606"/>
        <end position="627"/>
    </location>
</feature>
<dbReference type="Gene3D" id="3.30.505.10">
    <property type="entry name" value="SH2 domain"/>
    <property type="match status" value="1"/>
</dbReference>
<dbReference type="CDD" id="cd01776">
    <property type="entry name" value="RA_Rin"/>
    <property type="match status" value="1"/>
</dbReference>
<sequence>MASESQHLRTRRLPLCSVDSEDGNGLVDDDMQALLPSNRDLSREDLSQSHASLVSSSDGGILAEGETSSETSADSASPPCDLSLVERLLRTHPVWFLPGIQRSGAVHLLQGKEEGNFVVRGSSQANTMAVSVRLPPDTGPYIEHYLIQSNDSLLSLESSRFKFDSIPALIAHYAHDELPVQLTLPRALREAQNRQQLSSFALLGQEFWRYPMATPKPTTTSSNTSPVQTNSKTESSGIGTTVFSTINPPKSVATPNNNHPVGNIFSPTIPSNVFSQAGTPSDTTSSLSSFTSTGQQILSPESVDSVVLTMSPIEPCRTGIVGKTSTFKALNRRSMDVEKLTSFVHTTQLSSSESNDNLVRTTRPTPPSTLNLAPLRTPPAPPPRWSKPTTPNSPTPLTPLEGQLSNNFTVTTTVTFSVDGSQNSQIVEVTSPNSNTTVRYSRCPSRQSNLIVPYQFQTISKRLSPEGECKAQVDTLSSQGSKRWQSQSQSSKDSSQNNRKILSPNSAETPTGRSRRHRARKESKHYQESDILESPQVYCRSALGDKISDYEDLWTPDATSQFGRSQHMSSFRPDGINRKRPDLLPETPTITSLNGNLLSPAGSLGSTNSSPPSTTTKAQATTSSDASLTPFQQSCNFFSNNIIHETKSKDQTADGLKSPNQQESKMEQRQSPSALHQSRNHLGLQLPVTSEASSPGSETPVQTPINTRSKQGSPFYAEPADSLGNVIRRSQRNVLLPASHRHSEPSKGPMRTAFCQVLSPIESEKSPISGSLDELKKQNRIARGRLDPWPLDSSWEFMGNEDNDYDTDANWKTGNPSKGGDTSRPLTKTETKEFGTRALTVHQIIARKLPELNLPEIIKTSSTPMNPLPELSNGAASSMAKTNRISSYDNVERGNSGYATSSILFPDSTQSDDGTVFSEPWDSSQWDSFLPQDDTSDSIHLSKCRPALCNSEDDTIIEEPSFATNNQKELQNSQQQKVATILRTRSCRHPRNKQTNGGPGESVAAYALTLAADSSSTFSRNIENFIACTKESREVAPQVVMRNMRQFMSGMKNYLVKHGEGNFQQEVFRARSRLKADEFLNLDTILEGVMHQLVVLPLKEYLYGLFVDFYTRTADIQLLVENVKYASARCATDFGIRPSVTPPSSTAMQHISLLIVKLQEAELPLEKLEYLLAIVNAIFETSTHPRGQPLGADDFLPLLVFIVAKCGFIGAEIEAEFMWCLLQQSLLNGEAGYYLTALCSAVHVLKTFMASEIDGTGSLDIRSSSQPACSSVLRVIIPDEYNGSLQTRTLPVRPHTTTREVCRTIAHKARITNPQDYGLFKLVDGEETLLMDNDCPQEARLAARGKHCMLAYKRIDAKIAWPTMTSN</sequence>
<dbReference type="PANTHER" id="PTHR23101">
    <property type="entry name" value="RAB GDP/GTP EXCHANGE FACTOR"/>
    <property type="match status" value="1"/>
</dbReference>
<feature type="compositionally biased region" description="Low complexity" evidence="4">
    <location>
        <begin position="66"/>
        <end position="78"/>
    </location>
</feature>
<dbReference type="InterPro" id="IPR036860">
    <property type="entry name" value="SH2_dom_sf"/>
</dbReference>
<evidence type="ECO:0000313" key="8">
    <source>
        <dbReference type="EMBL" id="KAJ6633246.1"/>
    </source>
</evidence>
<feature type="domain" description="Ras-associating" evidence="6">
    <location>
        <begin position="1269"/>
        <end position="1357"/>
    </location>
</feature>
<dbReference type="OrthoDB" id="21085at2759"/>
<evidence type="ECO:0000259" key="6">
    <source>
        <dbReference type="PROSITE" id="PS50200"/>
    </source>
</evidence>
<dbReference type="InterPro" id="IPR000980">
    <property type="entry name" value="SH2"/>
</dbReference>
<dbReference type="SMART" id="SM00252">
    <property type="entry name" value="SH2"/>
    <property type="match status" value="1"/>
</dbReference>
<feature type="compositionally biased region" description="Low complexity" evidence="4">
    <location>
        <begin position="48"/>
        <end position="57"/>
    </location>
</feature>
<dbReference type="Pfam" id="PF00788">
    <property type="entry name" value="RA"/>
    <property type="match status" value="1"/>
</dbReference>
<dbReference type="Gene3D" id="1.20.1050.80">
    <property type="entry name" value="VPS9 domain"/>
    <property type="match status" value="1"/>
</dbReference>
<evidence type="ECO:0000313" key="9">
    <source>
        <dbReference type="Proteomes" id="UP001151699"/>
    </source>
</evidence>
<gene>
    <name evidence="8" type="primary">spri</name>
    <name evidence="8" type="ORF">Bhyg_15603</name>
</gene>
<feature type="compositionally biased region" description="Polar residues" evidence="4">
    <location>
        <begin position="588"/>
        <end position="597"/>
    </location>
</feature>
<dbReference type="SUPFAM" id="SSF109993">
    <property type="entry name" value="VPS9 domain"/>
    <property type="match status" value="1"/>
</dbReference>
<feature type="compositionally biased region" description="Polar residues" evidence="4">
    <location>
        <begin position="658"/>
        <end position="677"/>
    </location>
</feature>
<feature type="compositionally biased region" description="Basic residues" evidence="4">
    <location>
        <begin position="513"/>
        <end position="523"/>
    </location>
</feature>
<comment type="similarity">
    <text evidence="1">Belongs to the RIN (Ras interaction/interference) family.</text>
</comment>
<dbReference type="PANTHER" id="PTHR23101:SF104">
    <property type="entry name" value="PROTEIN SPRINT"/>
    <property type="match status" value="1"/>
</dbReference>
<feature type="region of interest" description="Disordered" evidence="4">
    <location>
        <begin position="557"/>
        <end position="627"/>
    </location>
</feature>
<dbReference type="SMART" id="SM00314">
    <property type="entry name" value="RA"/>
    <property type="match status" value="1"/>
</dbReference>
<dbReference type="SUPFAM" id="SSF55550">
    <property type="entry name" value="SH2 domain"/>
    <property type="match status" value="1"/>
</dbReference>
<feature type="region of interest" description="Disordered" evidence="4">
    <location>
        <begin position="214"/>
        <end position="239"/>
    </location>
</feature>
<evidence type="ECO:0000256" key="4">
    <source>
        <dbReference type="SAM" id="MobiDB-lite"/>
    </source>
</evidence>
<evidence type="ECO:0000259" key="5">
    <source>
        <dbReference type="PROSITE" id="PS50001"/>
    </source>
</evidence>